<comment type="caution">
    <text evidence="2">The sequence shown here is derived from an EMBL/GenBank/DDBJ whole genome shotgun (WGS) entry which is preliminary data.</text>
</comment>
<feature type="transmembrane region" description="Helical" evidence="1">
    <location>
        <begin position="132"/>
        <end position="151"/>
    </location>
</feature>
<accession>A0ABX0HH23</accession>
<evidence type="ECO:0000313" key="3">
    <source>
        <dbReference type="Proteomes" id="UP000649799"/>
    </source>
</evidence>
<proteinExistence type="predicted"/>
<organism evidence="2 3">
    <name type="scientific">Cyclobacterium plantarum</name>
    <dbReference type="NCBI Taxonomy" id="2716263"/>
    <lineage>
        <taxon>Bacteria</taxon>
        <taxon>Pseudomonadati</taxon>
        <taxon>Bacteroidota</taxon>
        <taxon>Cytophagia</taxon>
        <taxon>Cytophagales</taxon>
        <taxon>Cyclobacteriaceae</taxon>
        <taxon>Cyclobacterium</taxon>
    </lineage>
</organism>
<keyword evidence="1" id="KW-1133">Transmembrane helix</keyword>
<dbReference type="EMBL" id="JAANYN010000020">
    <property type="protein sequence ID" value="NHE59912.1"/>
    <property type="molecule type" value="Genomic_DNA"/>
</dbReference>
<dbReference type="RefSeq" id="WP_166151760.1">
    <property type="nucleotide sequence ID" value="NZ_JAANYN010000020.1"/>
</dbReference>
<protein>
    <submittedName>
        <fullName evidence="2">Uncharacterized protein</fullName>
    </submittedName>
</protein>
<reference evidence="2 3" key="1">
    <citation type="submission" date="2020-03" db="EMBL/GenBank/DDBJ databases">
        <title>Cyclobacterium plantarum sp. nov., a marine bacterium isolated from a coastal-marine wetland.</title>
        <authorList>
            <person name="Sanchez-Porro C."/>
            <person name="Ventosa A."/>
            <person name="Amoozegar M."/>
        </authorList>
    </citation>
    <scope>NUCLEOTIDE SEQUENCE [LARGE SCALE GENOMIC DNA]</scope>
    <source>
        <strain evidence="2 3">GBPx2</strain>
    </source>
</reference>
<feature type="transmembrane region" description="Helical" evidence="1">
    <location>
        <begin position="6"/>
        <end position="29"/>
    </location>
</feature>
<dbReference type="Proteomes" id="UP000649799">
    <property type="component" value="Unassembled WGS sequence"/>
</dbReference>
<feature type="transmembrane region" description="Helical" evidence="1">
    <location>
        <begin position="100"/>
        <end position="120"/>
    </location>
</feature>
<evidence type="ECO:0000313" key="2">
    <source>
        <dbReference type="EMBL" id="NHE59912.1"/>
    </source>
</evidence>
<evidence type="ECO:0000256" key="1">
    <source>
        <dbReference type="SAM" id="Phobius"/>
    </source>
</evidence>
<sequence>MLFKKSAFSVILLFCLIHADLLAQNYLILQRGKNEKSRLTYEVGKSIVYLQKGLDYYIEDVIREIKQGVIVLEENLLTLDQIEAIDVRDKDPRNQTLSNMSLLPIAAGGLLLFAGGVNSLYADQTISYEPEILVIAGSLIGGGLLLQPLRYRKFKNKGKNKLQVIALDELEEGKEQ</sequence>
<keyword evidence="1" id="KW-0812">Transmembrane</keyword>
<keyword evidence="1" id="KW-0472">Membrane</keyword>
<keyword evidence="3" id="KW-1185">Reference proteome</keyword>
<gene>
    <name evidence="2" type="ORF">G9Q97_24170</name>
</gene>
<name>A0ABX0HH23_9BACT</name>